<dbReference type="AlphaFoldDB" id="A0A4P9Y8C1"/>
<dbReference type="SUPFAM" id="SSF81665">
    <property type="entry name" value="Calcium ATPase, transmembrane domain M"/>
    <property type="match status" value="1"/>
</dbReference>
<dbReference type="InterPro" id="IPR006539">
    <property type="entry name" value="P-type_ATPase_IV"/>
</dbReference>
<feature type="binding site" evidence="15">
    <location>
        <position position="431"/>
    </location>
    <ligand>
        <name>ATP</name>
        <dbReference type="ChEBI" id="CHEBI:30616"/>
    </ligand>
</feature>
<dbReference type="FunFam" id="3.40.50.1000:FF:000001">
    <property type="entry name" value="Phospholipid-transporting ATPase IC"/>
    <property type="match status" value="1"/>
</dbReference>
<sequence length="1079" mass="122327">MDDIVGARLERHKSAKSGRASLSRISTLYSTSRASTEGRRPEEIYEVEFQWPEDRPTEMVTTRTYPSNYIRTTKYTLWSFLPVNLFNQFRRFYNIYFLLAAIFVLVEPGLDPTSEIMPLCIVLLITAIKDGHEDYKRYRSDKVANQEVFRRLTPAGDVEDITSRHIAAGDIMVIRKGERIPADLMILGSSGEDGVCYVDTVELDGETSLKRRMAVPLAESCVDPKVISRIYGHIECELPNERLNAFEGIHEEQTKSSGPKGDIHPLGLDSLLLRGTFLRNTRLIYGVVVYAGSDTKIFKNLKQTGLKFSTLERKLNRMIIYIFVLNAILLIVSMCLAYINSAHDGAQSAWYLGEAASKSARDVVGVLMTFFVLYTFLIPISVFVSCEIIRLLQAAFMVWDEGMTSRGGKRMRVHNSNLNEDLGSVEYIFSDKTGTLTQNIMTLSRWWVQGVEYDEAGDPGGLGKALIHAREVEMSKAEELLREFCRCVALCHGTLPTLKDHMPSLPEPTYESPSPDETALLNGLRSSGIWLVSRSKDQLRIRMEEREEIWELLKVFEFSSDRKRMSVVVRNERGIFLYCKGADNVVLPRLSEDPLGPGGESATLERDLTRLSEGGLRTLVMAYRRLSEREWAKFSRHYEKAERALRRREDRMAKAAELIEKNLTLLGASAIEDKLQEDVPETISYLLEMDIRVWLLTGDKQETAIKIGKSSSLISRHMRLMTLNAKSAPDCSVALDEFIEEMREEEADGSVEETALVVNGESLIYVLLMPEITEKFLWVGTRCRSVICCRVTPLQKALVVRMVKKRLGKVTLSIGDGANDVSMIQEAHVGVGIEGMEGAQAVRASDYSFVEFRALRRLLSVHGRYSYLRMTSFLLFSFYKSIVFIAVQFWFGFESAWCAQELYIDQFLTLWNVVFTSAPPVAMACLDKDVDEERIAANPRLYREVKDGLYWNWWVEAGWGLASMYHSAVIFGIFVLAEMDGVMYEHGMSLGDLSQGLWVGTMVWLVVMGKSILLHHHWTWPSYLAFGATVILYLLIMYMLEVIGLVEHDVYGSLNQSGPYYFTLALALAICLLPDYVLK</sequence>
<reference evidence="22" key="1">
    <citation type="journal article" date="2018" name="Nat. Microbiol.">
        <title>Leveraging single-cell genomics to expand the fungal tree of life.</title>
        <authorList>
            <person name="Ahrendt S.R."/>
            <person name="Quandt C.A."/>
            <person name="Ciobanu D."/>
            <person name="Clum A."/>
            <person name="Salamov A."/>
            <person name="Andreopoulos B."/>
            <person name="Cheng J.F."/>
            <person name="Woyke T."/>
            <person name="Pelin A."/>
            <person name="Henrissat B."/>
            <person name="Reynolds N.K."/>
            <person name="Benny G.L."/>
            <person name="Smith M.E."/>
            <person name="James T.Y."/>
            <person name="Grigoriev I.V."/>
        </authorList>
    </citation>
    <scope>NUCLEOTIDE SEQUENCE [LARGE SCALE GENOMIC DNA]</scope>
</reference>
<dbReference type="GO" id="GO:0005524">
    <property type="term" value="F:ATP binding"/>
    <property type="evidence" value="ECO:0007669"/>
    <property type="project" value="UniProtKB-UniRule"/>
</dbReference>
<dbReference type="Pfam" id="PF00122">
    <property type="entry name" value="E1-E2_ATPase"/>
    <property type="match status" value="1"/>
</dbReference>
<feature type="binding site" evidence="15">
    <location>
        <position position="698"/>
    </location>
    <ligand>
        <name>ATP</name>
        <dbReference type="ChEBI" id="CHEBI:30616"/>
    </ligand>
</feature>
<comment type="catalytic activity">
    <reaction evidence="12 17">
        <text>ATP + H2O + phospholipidSide 1 = ADP + phosphate + phospholipidSide 2.</text>
        <dbReference type="EC" id="7.6.2.1"/>
    </reaction>
</comment>
<feature type="transmembrane region" description="Helical" evidence="17">
    <location>
        <begin position="363"/>
        <end position="384"/>
    </location>
</feature>
<dbReference type="Pfam" id="PF16212">
    <property type="entry name" value="PhoLip_ATPase_C"/>
    <property type="match status" value="1"/>
</dbReference>
<feature type="transmembrane region" description="Helical" evidence="17">
    <location>
        <begin position="1060"/>
        <end position="1078"/>
    </location>
</feature>
<dbReference type="InterPro" id="IPR036412">
    <property type="entry name" value="HAD-like_sf"/>
</dbReference>
<comment type="catalytic activity">
    <reaction evidence="13">
        <text>a 1,2-diacyl-sn-glycero-3-phosphoethanolamine(out) + ATP + H2O = a 1,2-diacyl-sn-glycero-3-phosphoethanolamine(in) + ADP + phosphate + H(+)</text>
        <dbReference type="Rhea" id="RHEA:66132"/>
        <dbReference type="ChEBI" id="CHEBI:15377"/>
        <dbReference type="ChEBI" id="CHEBI:15378"/>
        <dbReference type="ChEBI" id="CHEBI:30616"/>
        <dbReference type="ChEBI" id="CHEBI:43474"/>
        <dbReference type="ChEBI" id="CHEBI:64612"/>
        <dbReference type="ChEBI" id="CHEBI:456216"/>
    </reaction>
    <physiologicalReaction direction="left-to-right" evidence="13">
        <dbReference type="Rhea" id="RHEA:66133"/>
    </physiologicalReaction>
</comment>
<evidence type="ECO:0000256" key="12">
    <source>
        <dbReference type="ARBA" id="ARBA00034036"/>
    </source>
</evidence>
<dbReference type="Proteomes" id="UP000267251">
    <property type="component" value="Unassembled WGS sequence"/>
</dbReference>
<keyword evidence="10 17" id="KW-1133">Transmembrane helix</keyword>
<keyword evidence="6 15" id="KW-0547">Nucleotide-binding</keyword>
<evidence type="ECO:0000256" key="17">
    <source>
        <dbReference type="RuleBase" id="RU362033"/>
    </source>
</evidence>
<keyword evidence="8 16" id="KW-0460">Magnesium</keyword>
<feature type="binding site" evidence="15">
    <location>
        <position position="790"/>
    </location>
    <ligand>
        <name>ATP</name>
        <dbReference type="ChEBI" id="CHEBI:30616"/>
    </ligand>
</feature>
<dbReference type="EMBL" id="KZ987740">
    <property type="protein sequence ID" value="RKP15323.1"/>
    <property type="molecule type" value="Genomic_DNA"/>
</dbReference>
<evidence type="ECO:0000256" key="11">
    <source>
        <dbReference type="ARBA" id="ARBA00023136"/>
    </source>
</evidence>
<evidence type="ECO:0000256" key="16">
    <source>
        <dbReference type="PIRSR" id="PIRSR606539-3"/>
    </source>
</evidence>
<dbReference type="GO" id="GO:0016887">
    <property type="term" value="F:ATP hydrolysis activity"/>
    <property type="evidence" value="ECO:0007669"/>
    <property type="project" value="InterPro"/>
</dbReference>
<evidence type="ECO:0000259" key="19">
    <source>
        <dbReference type="Pfam" id="PF16209"/>
    </source>
</evidence>
<feature type="domain" description="P-type ATPase N-terminal" evidence="19">
    <location>
        <begin position="62"/>
        <end position="116"/>
    </location>
</feature>
<dbReference type="SUPFAM" id="SSF81660">
    <property type="entry name" value="Metal cation-transporting ATPase, ATP-binding domain N"/>
    <property type="match status" value="1"/>
</dbReference>
<comment type="similarity">
    <text evidence="3 17">Belongs to the cation transport ATPase (P-type) (TC 3.A.3) family. Type IV subfamily.</text>
</comment>
<feature type="transmembrane region" description="Helical" evidence="17">
    <location>
        <begin position="873"/>
        <end position="891"/>
    </location>
</feature>
<comment type="cofactor">
    <cofactor evidence="16">
        <name>Mg(2+)</name>
        <dbReference type="ChEBI" id="CHEBI:18420"/>
    </cofactor>
</comment>
<evidence type="ECO:0000313" key="21">
    <source>
        <dbReference type="EMBL" id="RKP15323.1"/>
    </source>
</evidence>
<evidence type="ECO:0000256" key="3">
    <source>
        <dbReference type="ARBA" id="ARBA00008109"/>
    </source>
</evidence>
<keyword evidence="5 16" id="KW-0479">Metal-binding</keyword>
<dbReference type="GO" id="GO:0045332">
    <property type="term" value="P:phospholipid translocation"/>
    <property type="evidence" value="ECO:0007669"/>
    <property type="project" value="TreeGrafter"/>
</dbReference>
<keyword evidence="7 15" id="KW-0067">ATP-binding</keyword>
<dbReference type="FunFam" id="3.40.50.1000:FF:000203">
    <property type="entry name" value="Phospholipid-transporting ATPase"/>
    <property type="match status" value="1"/>
</dbReference>
<name>A0A4P9Y8C1_9FUNG</name>
<feature type="binding site" evidence="15">
    <location>
        <position position="796"/>
    </location>
    <ligand>
        <name>ATP</name>
        <dbReference type="ChEBI" id="CHEBI:30616"/>
    </ligand>
</feature>
<dbReference type="Pfam" id="PF13246">
    <property type="entry name" value="Cation_ATPase"/>
    <property type="match status" value="1"/>
</dbReference>
<feature type="binding site" evidence="16">
    <location>
        <position position="431"/>
    </location>
    <ligand>
        <name>Mg(2+)</name>
        <dbReference type="ChEBI" id="CHEBI:18420"/>
    </ligand>
</feature>
<dbReference type="NCBIfam" id="TIGR01652">
    <property type="entry name" value="ATPase-Plipid"/>
    <property type="match status" value="1"/>
</dbReference>
<evidence type="ECO:0000256" key="5">
    <source>
        <dbReference type="ARBA" id="ARBA00022723"/>
    </source>
</evidence>
<dbReference type="GO" id="GO:0005886">
    <property type="term" value="C:plasma membrane"/>
    <property type="evidence" value="ECO:0007669"/>
    <property type="project" value="TreeGrafter"/>
</dbReference>
<feature type="transmembrane region" description="Helical" evidence="17">
    <location>
        <begin position="319"/>
        <end position="343"/>
    </location>
</feature>
<dbReference type="EC" id="7.6.2.1" evidence="17"/>
<dbReference type="Gene3D" id="3.40.1110.10">
    <property type="entry name" value="Calcium-transporting ATPase, cytoplasmic domain N"/>
    <property type="match status" value="1"/>
</dbReference>
<keyword evidence="22" id="KW-1185">Reference proteome</keyword>
<feature type="transmembrane region" description="Helical" evidence="17">
    <location>
        <begin position="953"/>
        <end position="976"/>
    </location>
</feature>
<gene>
    <name evidence="21" type="ORF">BJ684DRAFT_7178</name>
</gene>
<keyword evidence="9 17" id="KW-1278">Translocase</keyword>
<feature type="active site" description="4-aspartylphosphate intermediate" evidence="14">
    <location>
        <position position="431"/>
    </location>
</feature>
<feature type="transmembrane region" description="Helical" evidence="17">
    <location>
        <begin position="1020"/>
        <end position="1040"/>
    </location>
</feature>
<evidence type="ECO:0000313" key="22">
    <source>
        <dbReference type="Proteomes" id="UP000267251"/>
    </source>
</evidence>
<evidence type="ECO:0000259" key="20">
    <source>
        <dbReference type="Pfam" id="PF16212"/>
    </source>
</evidence>
<evidence type="ECO:0000256" key="8">
    <source>
        <dbReference type="ARBA" id="ARBA00022842"/>
    </source>
</evidence>
<dbReference type="SUPFAM" id="SSF81653">
    <property type="entry name" value="Calcium ATPase, transduction domain A"/>
    <property type="match status" value="1"/>
</dbReference>
<evidence type="ECO:0000256" key="15">
    <source>
        <dbReference type="PIRSR" id="PIRSR606539-2"/>
    </source>
</evidence>
<dbReference type="PRINTS" id="PR00119">
    <property type="entry name" value="CATATPASE"/>
</dbReference>
<dbReference type="InterPro" id="IPR023214">
    <property type="entry name" value="HAD_sf"/>
</dbReference>
<comment type="subcellular location">
    <subcellularLocation>
        <location evidence="2">Endomembrane system</location>
    </subcellularLocation>
    <subcellularLocation>
        <location evidence="1 17">Membrane</location>
        <topology evidence="1 17">Multi-pass membrane protein</topology>
    </subcellularLocation>
</comment>
<dbReference type="NCBIfam" id="TIGR01494">
    <property type="entry name" value="ATPase_P-type"/>
    <property type="match status" value="1"/>
</dbReference>
<feature type="domain" description="P-type ATPase A" evidence="18">
    <location>
        <begin position="154"/>
        <end position="207"/>
    </location>
</feature>
<evidence type="ECO:0000259" key="18">
    <source>
        <dbReference type="Pfam" id="PF00122"/>
    </source>
</evidence>
<accession>A0A4P9Y8C1</accession>
<dbReference type="SFLD" id="SFLDF00027">
    <property type="entry name" value="p-type_atpase"/>
    <property type="match status" value="1"/>
</dbReference>
<dbReference type="Gene3D" id="2.70.150.10">
    <property type="entry name" value="Calcium-transporting ATPase, cytoplasmic transduction domain A"/>
    <property type="match status" value="1"/>
</dbReference>
<dbReference type="InterPro" id="IPR059000">
    <property type="entry name" value="ATPase_P-type_domA"/>
</dbReference>
<feature type="binding site" evidence="16">
    <location>
        <position position="433"/>
    </location>
    <ligand>
        <name>Mg(2+)</name>
        <dbReference type="ChEBI" id="CHEBI:18420"/>
    </ligand>
</feature>
<feature type="binding site" evidence="15">
    <location>
        <position position="820"/>
    </location>
    <ligand>
        <name>ATP</name>
        <dbReference type="ChEBI" id="CHEBI:30616"/>
    </ligand>
</feature>
<feature type="binding site" evidence="15">
    <location>
        <position position="699"/>
    </location>
    <ligand>
        <name>ATP</name>
        <dbReference type="ChEBI" id="CHEBI:30616"/>
    </ligand>
</feature>
<evidence type="ECO:0000256" key="10">
    <source>
        <dbReference type="ARBA" id="ARBA00022989"/>
    </source>
</evidence>
<evidence type="ECO:0000256" key="7">
    <source>
        <dbReference type="ARBA" id="ARBA00022840"/>
    </source>
</evidence>
<dbReference type="PROSITE" id="PS00154">
    <property type="entry name" value="ATPASE_E1_E2"/>
    <property type="match status" value="1"/>
</dbReference>
<dbReference type="SFLD" id="SFLDS00003">
    <property type="entry name" value="Haloacid_Dehalogenase"/>
    <property type="match status" value="1"/>
</dbReference>
<feature type="binding site" evidence="16">
    <location>
        <position position="820"/>
    </location>
    <ligand>
        <name>Mg(2+)</name>
        <dbReference type="ChEBI" id="CHEBI:18420"/>
    </ligand>
</feature>
<feature type="binding site" evidence="15">
    <location>
        <position position="517"/>
    </location>
    <ligand>
        <name>ATP</name>
        <dbReference type="ChEBI" id="CHEBI:30616"/>
    </ligand>
</feature>
<proteinExistence type="inferred from homology"/>
<feature type="domain" description="P-type ATPase C-terminal" evidence="20">
    <location>
        <begin position="842"/>
        <end position="1079"/>
    </location>
</feature>
<dbReference type="GO" id="GO:0000287">
    <property type="term" value="F:magnesium ion binding"/>
    <property type="evidence" value="ECO:0007669"/>
    <property type="project" value="UniProtKB-UniRule"/>
</dbReference>
<feature type="transmembrane region" description="Helical" evidence="17">
    <location>
        <begin position="996"/>
        <end position="1013"/>
    </location>
</feature>
<dbReference type="InterPro" id="IPR023299">
    <property type="entry name" value="ATPase_P-typ_cyto_dom_N"/>
</dbReference>
<feature type="binding site" evidence="15">
    <location>
        <position position="819"/>
    </location>
    <ligand>
        <name>ATP</name>
        <dbReference type="ChEBI" id="CHEBI:30616"/>
    </ligand>
</feature>
<dbReference type="SFLD" id="SFLDG00002">
    <property type="entry name" value="C1.7:_P-type_atpase_like"/>
    <property type="match status" value="1"/>
</dbReference>
<organism evidence="21 22">
    <name type="scientific">Piptocephalis cylindrospora</name>
    <dbReference type="NCBI Taxonomy" id="1907219"/>
    <lineage>
        <taxon>Eukaryota</taxon>
        <taxon>Fungi</taxon>
        <taxon>Fungi incertae sedis</taxon>
        <taxon>Zoopagomycota</taxon>
        <taxon>Zoopagomycotina</taxon>
        <taxon>Zoopagomycetes</taxon>
        <taxon>Zoopagales</taxon>
        <taxon>Piptocephalidaceae</taxon>
        <taxon>Piptocephalis</taxon>
    </lineage>
</organism>
<keyword evidence="4 17" id="KW-0812">Transmembrane</keyword>
<evidence type="ECO:0000256" key="4">
    <source>
        <dbReference type="ARBA" id="ARBA00022692"/>
    </source>
</evidence>
<dbReference type="InterPro" id="IPR023298">
    <property type="entry name" value="ATPase_P-typ_TM_dom_sf"/>
</dbReference>
<dbReference type="GO" id="GO:0140326">
    <property type="term" value="F:ATPase-coupled intramembrane lipid transporter activity"/>
    <property type="evidence" value="ECO:0007669"/>
    <property type="project" value="UniProtKB-EC"/>
</dbReference>
<feature type="binding site" evidence="15">
    <location>
        <position position="432"/>
    </location>
    <ligand>
        <name>ATP</name>
        <dbReference type="ChEBI" id="CHEBI:30616"/>
    </ligand>
</feature>
<dbReference type="InterPro" id="IPR044492">
    <property type="entry name" value="P_typ_ATPase_HD_dom"/>
</dbReference>
<feature type="binding site" evidence="15">
    <location>
        <position position="580"/>
    </location>
    <ligand>
        <name>ATP</name>
        <dbReference type="ChEBI" id="CHEBI:30616"/>
    </ligand>
</feature>
<feature type="binding site" evidence="15">
    <location>
        <position position="558"/>
    </location>
    <ligand>
        <name>ATP</name>
        <dbReference type="ChEBI" id="CHEBI:30616"/>
    </ligand>
</feature>
<evidence type="ECO:0000256" key="9">
    <source>
        <dbReference type="ARBA" id="ARBA00022967"/>
    </source>
</evidence>
<evidence type="ECO:0000256" key="6">
    <source>
        <dbReference type="ARBA" id="ARBA00022741"/>
    </source>
</evidence>
<dbReference type="SUPFAM" id="SSF56784">
    <property type="entry name" value="HAD-like"/>
    <property type="match status" value="1"/>
</dbReference>
<dbReference type="InterPro" id="IPR008250">
    <property type="entry name" value="ATPase_P-typ_transduc_dom_A_sf"/>
</dbReference>
<dbReference type="InterPro" id="IPR032630">
    <property type="entry name" value="P_typ_ATPase_c"/>
</dbReference>
<evidence type="ECO:0000256" key="14">
    <source>
        <dbReference type="PIRSR" id="PIRSR606539-1"/>
    </source>
</evidence>
<dbReference type="InterPro" id="IPR001757">
    <property type="entry name" value="P_typ_ATPase"/>
</dbReference>
<feature type="binding site" evidence="16">
    <location>
        <position position="816"/>
    </location>
    <ligand>
        <name>Mg(2+)</name>
        <dbReference type="ChEBI" id="CHEBI:18420"/>
    </ligand>
</feature>
<dbReference type="Pfam" id="PF16209">
    <property type="entry name" value="PhoLip_ATPase_N"/>
    <property type="match status" value="1"/>
</dbReference>
<evidence type="ECO:0000256" key="1">
    <source>
        <dbReference type="ARBA" id="ARBA00004141"/>
    </source>
</evidence>
<feature type="binding site" evidence="15">
    <location>
        <position position="697"/>
    </location>
    <ligand>
        <name>ATP</name>
        <dbReference type="ChEBI" id="CHEBI:30616"/>
    </ligand>
</feature>
<dbReference type="OrthoDB" id="377733at2759"/>
<dbReference type="InterPro" id="IPR018303">
    <property type="entry name" value="ATPase_P-typ_P_site"/>
</dbReference>
<evidence type="ECO:0000256" key="2">
    <source>
        <dbReference type="ARBA" id="ARBA00004308"/>
    </source>
</evidence>
<dbReference type="InterPro" id="IPR032631">
    <property type="entry name" value="P-type_ATPase_N"/>
</dbReference>
<feature type="binding site" evidence="15">
    <location>
        <position position="617"/>
    </location>
    <ligand>
        <name>ATP</name>
        <dbReference type="ChEBI" id="CHEBI:30616"/>
    </ligand>
</feature>
<dbReference type="Gene3D" id="3.40.50.1000">
    <property type="entry name" value="HAD superfamily/HAD-like"/>
    <property type="match status" value="1"/>
</dbReference>
<dbReference type="PANTHER" id="PTHR24092:SF218">
    <property type="entry name" value="PHOSPHOLIPID-TRANSPORTING ATPASE"/>
    <property type="match status" value="1"/>
</dbReference>
<keyword evidence="11 17" id="KW-0472">Membrane</keyword>
<evidence type="ECO:0000256" key="13">
    <source>
        <dbReference type="ARBA" id="ARBA00049128"/>
    </source>
</evidence>
<dbReference type="PANTHER" id="PTHR24092">
    <property type="entry name" value="PROBABLE PHOSPHOLIPID-TRANSPORTING ATPASE"/>
    <property type="match status" value="1"/>
</dbReference>
<protein>
    <recommendedName>
        <fullName evidence="17">Phospholipid-transporting ATPase</fullName>
        <ecNumber evidence="17">7.6.2.1</ecNumber>
    </recommendedName>
</protein>
<feature type="binding site" evidence="15">
    <location>
        <position position="433"/>
    </location>
    <ligand>
        <name>ATP</name>
        <dbReference type="ChEBI" id="CHEBI:30616"/>
    </ligand>
</feature>